<dbReference type="Gene3D" id="2.60.34.10">
    <property type="entry name" value="Substrate Binding Domain Of DNAk, Chain A, domain 1"/>
    <property type="match status" value="1"/>
</dbReference>
<dbReference type="Proteomes" id="UP000059188">
    <property type="component" value="Unassembled WGS sequence"/>
</dbReference>
<accession>A0A0B7G3C2</accession>
<keyword evidence="5" id="KW-1185">Reference proteome</keyword>
<protein>
    <submittedName>
        <fullName evidence="4">78 kDa glucose-regulated protein</fullName>
    </submittedName>
</protein>
<keyword evidence="3" id="KW-0732">Signal</keyword>
<name>A0A0B7G3C2_THACB</name>
<evidence type="ECO:0000313" key="4">
    <source>
        <dbReference type="EMBL" id="CEL62967.1"/>
    </source>
</evidence>
<dbReference type="GO" id="GO:0140662">
    <property type="term" value="F:ATP-dependent protein folding chaperone"/>
    <property type="evidence" value="ECO:0007669"/>
    <property type="project" value="InterPro"/>
</dbReference>
<keyword evidence="1" id="KW-0547">Nucleotide-binding</keyword>
<evidence type="ECO:0000256" key="3">
    <source>
        <dbReference type="SAM" id="SignalP"/>
    </source>
</evidence>
<feature type="signal peptide" evidence="3">
    <location>
        <begin position="1"/>
        <end position="29"/>
    </location>
</feature>
<gene>
    <name evidence="4" type="ORF">RSOLAG1IB_10614</name>
</gene>
<dbReference type="OrthoDB" id="3223107at2759"/>
<evidence type="ECO:0000256" key="1">
    <source>
        <dbReference type="ARBA" id="ARBA00022741"/>
    </source>
</evidence>
<sequence length="440" mass="47236">MKLLHPLSISGLLQALLSTALLTFSPTWSQKPGMTAIGISIDDHDRFTIAVSGLDIVSRGHFEVGDSFSVEASLSEPFASRSRPGRFWSTLIAGGENATKLAGAVFSALKTASTADNIPPSFSACVTTSPLALSTSQKEMIALALKEAFSCTDDSFVVQESYAIISALNIESDKIEDAPIALIVPNGFTYILEEDYSTVVVADTFPPPLDLDLVFSKHNAKEIIVVQDPGMLQLGRTYGANDIPIRYEPSDIIARGAVVVAERALPSPPASILPLALSVVLHGTVSHIVTPMFSVLPRTGSITLTTVHDNQQTATIEVREGSRARAADNLFLTKLHLEGIPPAPAGTVSIEVTLYVEDYPSKVVVEAVETSSGRKATSVVQRDEPVYAEGVLDEYQGARDKYAEEDARLREVLNKSLSTQTQPIDAVQLLVKPPSKHDEL</sequence>
<dbReference type="Pfam" id="PF00012">
    <property type="entry name" value="HSP70"/>
    <property type="match status" value="1"/>
</dbReference>
<reference evidence="4 5" key="1">
    <citation type="submission" date="2014-11" db="EMBL/GenBank/DDBJ databases">
        <authorList>
            <person name="Wibberg Daniel"/>
        </authorList>
    </citation>
    <scope>NUCLEOTIDE SEQUENCE [LARGE SCALE GENOMIC DNA]</scope>
    <source>
        <strain evidence="4">Rhizoctonia solani AG1-IB 7/3/14</strain>
    </source>
</reference>
<dbReference type="STRING" id="1108050.A0A0B7G3C2"/>
<evidence type="ECO:0000256" key="2">
    <source>
        <dbReference type="ARBA" id="ARBA00022840"/>
    </source>
</evidence>
<dbReference type="SUPFAM" id="SSF100920">
    <property type="entry name" value="Heat shock protein 70kD (HSP70), peptide-binding domain"/>
    <property type="match status" value="1"/>
</dbReference>
<dbReference type="GO" id="GO:0005524">
    <property type="term" value="F:ATP binding"/>
    <property type="evidence" value="ECO:0007669"/>
    <property type="project" value="UniProtKB-KW"/>
</dbReference>
<proteinExistence type="predicted"/>
<dbReference type="PANTHER" id="PTHR19375">
    <property type="entry name" value="HEAT SHOCK PROTEIN 70KDA"/>
    <property type="match status" value="1"/>
</dbReference>
<dbReference type="InterPro" id="IPR013126">
    <property type="entry name" value="Hsp_70_fam"/>
</dbReference>
<feature type="chain" id="PRO_5002131138" evidence="3">
    <location>
        <begin position="30"/>
        <end position="440"/>
    </location>
</feature>
<dbReference type="InterPro" id="IPR029047">
    <property type="entry name" value="HSP70_peptide-bd_sf"/>
</dbReference>
<evidence type="ECO:0000313" key="5">
    <source>
        <dbReference type="Proteomes" id="UP000059188"/>
    </source>
</evidence>
<keyword evidence="2" id="KW-0067">ATP-binding</keyword>
<dbReference type="EMBL" id="LN679175">
    <property type="protein sequence ID" value="CEL62967.1"/>
    <property type="molecule type" value="Genomic_DNA"/>
</dbReference>
<dbReference type="AlphaFoldDB" id="A0A0B7G3C2"/>
<organism evidence="4 5">
    <name type="scientific">Thanatephorus cucumeris (strain AG1-IB / isolate 7/3/14)</name>
    <name type="common">Lettuce bottom rot fungus</name>
    <name type="synonym">Rhizoctonia solani</name>
    <dbReference type="NCBI Taxonomy" id="1108050"/>
    <lineage>
        <taxon>Eukaryota</taxon>
        <taxon>Fungi</taxon>
        <taxon>Dikarya</taxon>
        <taxon>Basidiomycota</taxon>
        <taxon>Agaricomycotina</taxon>
        <taxon>Agaricomycetes</taxon>
        <taxon>Cantharellales</taxon>
        <taxon>Ceratobasidiaceae</taxon>
        <taxon>Rhizoctonia</taxon>
        <taxon>Rhizoctonia solani AG-1</taxon>
    </lineage>
</organism>